<dbReference type="Proteomes" id="UP001163823">
    <property type="component" value="Chromosome 9"/>
</dbReference>
<dbReference type="GO" id="GO:0003723">
    <property type="term" value="F:RNA binding"/>
    <property type="evidence" value="ECO:0007669"/>
    <property type="project" value="InterPro"/>
</dbReference>
<sequence>MLPPNIPLVSTSWATGLPHDLKLSSFIRRYPTVFHESHVLDSGGTRVPCFSLTCEALVLFQEELMSFSRISWMFGIDSANCLCSQEIRLFHYKQLTNLKWDMGFTIRLSSFFCFRSP</sequence>
<keyword evidence="3" id="KW-1185">Reference proteome</keyword>
<dbReference type="AlphaFoldDB" id="A0AAD7LHA0"/>
<evidence type="ECO:0000259" key="1">
    <source>
        <dbReference type="Pfam" id="PF11955"/>
    </source>
</evidence>
<protein>
    <submittedName>
        <fullName evidence="2">Protein ROOT PRIMORDIUM DEFECTIVE 1</fullName>
    </submittedName>
</protein>
<dbReference type="EMBL" id="JARAOO010000009">
    <property type="protein sequence ID" value="KAJ7957361.1"/>
    <property type="molecule type" value="Genomic_DNA"/>
</dbReference>
<reference evidence="2" key="1">
    <citation type="journal article" date="2023" name="Science">
        <title>Elucidation of the pathway for biosynthesis of saponin adjuvants from the soapbark tree.</title>
        <authorList>
            <person name="Reed J."/>
            <person name="Orme A."/>
            <person name="El-Demerdash A."/>
            <person name="Owen C."/>
            <person name="Martin L.B.B."/>
            <person name="Misra R.C."/>
            <person name="Kikuchi S."/>
            <person name="Rejzek M."/>
            <person name="Martin A.C."/>
            <person name="Harkess A."/>
            <person name="Leebens-Mack J."/>
            <person name="Louveau T."/>
            <person name="Stephenson M.J."/>
            <person name="Osbourn A."/>
        </authorList>
    </citation>
    <scope>NUCLEOTIDE SEQUENCE</scope>
    <source>
        <strain evidence="2">S10</strain>
    </source>
</reference>
<dbReference type="InterPro" id="IPR021099">
    <property type="entry name" value="PORR_domain"/>
</dbReference>
<accession>A0AAD7LHA0</accession>
<name>A0AAD7LHA0_QUISA</name>
<dbReference type="Pfam" id="PF11955">
    <property type="entry name" value="PORR"/>
    <property type="match status" value="1"/>
</dbReference>
<evidence type="ECO:0000313" key="3">
    <source>
        <dbReference type="Proteomes" id="UP001163823"/>
    </source>
</evidence>
<feature type="domain" description="PORR" evidence="1">
    <location>
        <begin position="16"/>
        <end position="104"/>
    </location>
</feature>
<gene>
    <name evidence="2" type="ORF">O6P43_023677</name>
</gene>
<dbReference type="KEGG" id="qsa:O6P43_023677"/>
<proteinExistence type="predicted"/>
<evidence type="ECO:0000313" key="2">
    <source>
        <dbReference type="EMBL" id="KAJ7957361.1"/>
    </source>
</evidence>
<comment type="caution">
    <text evidence="2">The sequence shown here is derived from an EMBL/GenBank/DDBJ whole genome shotgun (WGS) entry which is preliminary data.</text>
</comment>
<organism evidence="2 3">
    <name type="scientific">Quillaja saponaria</name>
    <name type="common">Soap bark tree</name>
    <dbReference type="NCBI Taxonomy" id="32244"/>
    <lineage>
        <taxon>Eukaryota</taxon>
        <taxon>Viridiplantae</taxon>
        <taxon>Streptophyta</taxon>
        <taxon>Embryophyta</taxon>
        <taxon>Tracheophyta</taxon>
        <taxon>Spermatophyta</taxon>
        <taxon>Magnoliopsida</taxon>
        <taxon>eudicotyledons</taxon>
        <taxon>Gunneridae</taxon>
        <taxon>Pentapetalae</taxon>
        <taxon>rosids</taxon>
        <taxon>fabids</taxon>
        <taxon>Fabales</taxon>
        <taxon>Quillajaceae</taxon>
        <taxon>Quillaja</taxon>
    </lineage>
</organism>